<dbReference type="Gene3D" id="1.10.530.40">
    <property type="match status" value="1"/>
</dbReference>
<proteinExistence type="predicted"/>
<dbReference type="InterPro" id="IPR023346">
    <property type="entry name" value="Lysozyme-like_dom_sf"/>
</dbReference>
<evidence type="ECO:0000256" key="1">
    <source>
        <dbReference type="ARBA" id="ARBA00022529"/>
    </source>
</evidence>
<accession>A0ABU6JA59</accession>
<keyword evidence="1" id="KW-0929">Antimicrobial</keyword>
<dbReference type="RefSeq" id="WP_326507008.1">
    <property type="nucleotide sequence ID" value="NZ_JAWIIV010000010.1"/>
</dbReference>
<dbReference type="SUPFAM" id="SSF53955">
    <property type="entry name" value="Lysozyme-like"/>
    <property type="match status" value="1"/>
</dbReference>
<comment type="caution">
    <text evidence="3">The sequence shown here is derived from an EMBL/GenBank/DDBJ whole genome shotgun (WGS) entry which is preliminary data.</text>
</comment>
<dbReference type="InterPro" id="IPR023347">
    <property type="entry name" value="Lysozyme_dom_sf"/>
</dbReference>
<evidence type="ECO:0000313" key="3">
    <source>
        <dbReference type="EMBL" id="MEC4720303.1"/>
    </source>
</evidence>
<keyword evidence="2" id="KW-0081">Bacteriolytic enzyme</keyword>
<evidence type="ECO:0000256" key="2">
    <source>
        <dbReference type="ARBA" id="ARBA00022638"/>
    </source>
</evidence>
<evidence type="ECO:0000313" key="4">
    <source>
        <dbReference type="Proteomes" id="UP001352263"/>
    </source>
</evidence>
<dbReference type="Proteomes" id="UP001352263">
    <property type="component" value="Unassembled WGS sequence"/>
</dbReference>
<gene>
    <name evidence="3" type="ORF">RY831_14170</name>
</gene>
<reference evidence="3 4" key="1">
    <citation type="submission" date="2023-10" db="EMBL/GenBank/DDBJ databases">
        <title>Noviherbaspirillum sp. CPCC 100848 genome assembly.</title>
        <authorList>
            <person name="Li X.Y."/>
            <person name="Fang X.M."/>
        </authorList>
    </citation>
    <scope>NUCLEOTIDE SEQUENCE [LARGE SCALE GENOMIC DNA]</scope>
    <source>
        <strain evidence="3 4">CPCC 100848</strain>
    </source>
</reference>
<keyword evidence="4" id="KW-1185">Reference proteome</keyword>
<organism evidence="3 4">
    <name type="scientific">Noviherbaspirillum album</name>
    <dbReference type="NCBI Taxonomy" id="3080276"/>
    <lineage>
        <taxon>Bacteria</taxon>
        <taxon>Pseudomonadati</taxon>
        <taxon>Pseudomonadota</taxon>
        <taxon>Betaproteobacteria</taxon>
        <taxon>Burkholderiales</taxon>
        <taxon>Oxalobacteraceae</taxon>
        <taxon>Noviherbaspirillum</taxon>
    </lineage>
</organism>
<protein>
    <recommendedName>
        <fullName evidence="5">Lysozyme</fullName>
    </recommendedName>
</protein>
<dbReference type="EMBL" id="JAWIIV010000010">
    <property type="protein sequence ID" value="MEC4720303.1"/>
    <property type="molecule type" value="Genomic_DNA"/>
</dbReference>
<name>A0ABU6JA59_9BURK</name>
<evidence type="ECO:0008006" key="5">
    <source>
        <dbReference type="Google" id="ProtNLM"/>
    </source>
</evidence>
<sequence>MSLHPYIKQEVLKNLQTYEGRVKHLYLDSVGKVTVGVGHLVSAKPAMAVLPMYKLGAHGENVAASTHEKQSEYENMARQLVGYSASWYKKHARLFMKDSDIDIDRLLDEHLERFYLDLCNIYKKSKGYPNDFDHMSHSVQMALFDLIFNLGARGLINKFPLLNASIRAGEWRRAAQQSYRPQLSVARNQYVMQLFLSAAREKALQ</sequence>